<keyword evidence="3" id="KW-0347">Helicase</keyword>
<keyword evidence="2" id="KW-0378">Hydrolase</keyword>
<dbReference type="GO" id="GO:0004386">
    <property type="term" value="F:helicase activity"/>
    <property type="evidence" value="ECO:0007669"/>
    <property type="project" value="UniProtKB-KW"/>
</dbReference>
<dbReference type="Gene3D" id="3.40.50.300">
    <property type="entry name" value="P-loop containing nucleotide triphosphate hydrolases"/>
    <property type="match status" value="1"/>
</dbReference>
<dbReference type="InterPro" id="IPR027417">
    <property type="entry name" value="P-loop_NTPase"/>
</dbReference>
<evidence type="ECO:0000259" key="6">
    <source>
        <dbReference type="PROSITE" id="PS51206"/>
    </source>
</evidence>
<dbReference type="InterPro" id="IPR004968">
    <property type="entry name" value="DNA_primase/NTPase_C"/>
</dbReference>
<evidence type="ECO:0000256" key="4">
    <source>
        <dbReference type="ARBA" id="ARBA00022840"/>
    </source>
</evidence>
<feature type="domain" description="SF3 helicase" evidence="6">
    <location>
        <begin position="628"/>
        <end position="792"/>
    </location>
</feature>
<dbReference type="Pfam" id="PF19263">
    <property type="entry name" value="DUF5906"/>
    <property type="match status" value="1"/>
</dbReference>
<dbReference type="PANTHER" id="PTHR35372">
    <property type="entry name" value="ATP BINDING PROTEIN-RELATED"/>
    <property type="match status" value="1"/>
</dbReference>
<dbReference type="GO" id="GO:0016787">
    <property type="term" value="F:hydrolase activity"/>
    <property type="evidence" value="ECO:0007669"/>
    <property type="project" value="UniProtKB-KW"/>
</dbReference>
<evidence type="ECO:0000256" key="5">
    <source>
        <dbReference type="SAM" id="MobiDB-lite"/>
    </source>
</evidence>
<reference evidence="7 8" key="1">
    <citation type="submission" date="2019-01" db="EMBL/GenBank/DDBJ databases">
        <title>Ktedonosporobacter rubrisoli SCAWS-G2.</title>
        <authorList>
            <person name="Huang Y."/>
            <person name="Yan B."/>
        </authorList>
    </citation>
    <scope>NUCLEOTIDE SEQUENCE [LARGE SCALE GENOMIC DNA]</scope>
    <source>
        <strain evidence="7 8">SCAWS-G2</strain>
    </source>
</reference>
<proteinExistence type="predicted"/>
<dbReference type="SUPFAM" id="SSF52540">
    <property type="entry name" value="P-loop containing nucleoside triphosphate hydrolases"/>
    <property type="match status" value="1"/>
</dbReference>
<keyword evidence="8" id="KW-1185">Reference proteome</keyword>
<dbReference type="PANTHER" id="PTHR35372:SF2">
    <property type="entry name" value="SF3 HELICASE DOMAIN-CONTAINING PROTEIN"/>
    <property type="match status" value="1"/>
</dbReference>
<dbReference type="Pfam" id="PF03288">
    <property type="entry name" value="Pox_D5"/>
    <property type="match status" value="1"/>
</dbReference>
<evidence type="ECO:0000256" key="3">
    <source>
        <dbReference type="ARBA" id="ARBA00022806"/>
    </source>
</evidence>
<dbReference type="SMART" id="SM00885">
    <property type="entry name" value="D5_N"/>
    <property type="match status" value="1"/>
</dbReference>
<dbReference type="KEGG" id="kbs:EPA93_27555"/>
<dbReference type="Proteomes" id="UP000290365">
    <property type="component" value="Chromosome"/>
</dbReference>
<dbReference type="GO" id="GO:0005524">
    <property type="term" value="F:ATP binding"/>
    <property type="evidence" value="ECO:0007669"/>
    <property type="project" value="UniProtKB-KW"/>
</dbReference>
<dbReference type="NCBIfam" id="TIGR01613">
    <property type="entry name" value="primase_Cterm"/>
    <property type="match status" value="1"/>
</dbReference>
<evidence type="ECO:0000256" key="1">
    <source>
        <dbReference type="ARBA" id="ARBA00022741"/>
    </source>
</evidence>
<name>A0A4P6JVW9_KTERU</name>
<dbReference type="AlphaFoldDB" id="A0A4P6JVW9"/>
<dbReference type="InterPro" id="IPR006500">
    <property type="entry name" value="Helicase_put_C_phage/plasmid"/>
</dbReference>
<dbReference type="EMBL" id="CP035758">
    <property type="protein sequence ID" value="QBD79533.1"/>
    <property type="molecule type" value="Genomic_DNA"/>
</dbReference>
<feature type="compositionally biased region" description="Basic and acidic residues" evidence="5">
    <location>
        <begin position="241"/>
        <end position="253"/>
    </location>
</feature>
<accession>A0A4P6JVW9</accession>
<evidence type="ECO:0000256" key="2">
    <source>
        <dbReference type="ARBA" id="ARBA00022801"/>
    </source>
</evidence>
<dbReference type="Pfam" id="PF22763">
    <property type="entry name" value="NrS1-1_pol-like_HBD"/>
    <property type="match status" value="1"/>
</dbReference>
<organism evidence="7 8">
    <name type="scientific">Ktedonosporobacter rubrisoli</name>
    <dbReference type="NCBI Taxonomy" id="2509675"/>
    <lineage>
        <taxon>Bacteria</taxon>
        <taxon>Bacillati</taxon>
        <taxon>Chloroflexota</taxon>
        <taxon>Ktedonobacteria</taxon>
        <taxon>Ktedonobacterales</taxon>
        <taxon>Ktedonosporobacteraceae</taxon>
        <taxon>Ktedonosporobacter</taxon>
    </lineage>
</organism>
<dbReference type="Pfam" id="PF08706">
    <property type="entry name" value="D5_N"/>
    <property type="match status" value="1"/>
</dbReference>
<dbReference type="InterPro" id="IPR045455">
    <property type="entry name" value="NrS-1_pol-like_helicase"/>
</dbReference>
<dbReference type="InterPro" id="IPR054468">
    <property type="entry name" value="NrSPol-like_HBD"/>
</dbReference>
<keyword evidence="1" id="KW-0547">Nucleotide-binding</keyword>
<dbReference type="RefSeq" id="WP_129890585.1">
    <property type="nucleotide sequence ID" value="NZ_CP035758.1"/>
</dbReference>
<protein>
    <recommendedName>
        <fullName evidence="6">SF3 helicase domain-containing protein</fullName>
    </recommendedName>
</protein>
<dbReference type="OrthoDB" id="162759at2"/>
<feature type="region of interest" description="Disordered" evidence="5">
    <location>
        <begin position="198"/>
        <end position="280"/>
    </location>
</feature>
<dbReference type="InterPro" id="IPR014818">
    <property type="entry name" value="Phage/plasmid_primase_P4_C"/>
</dbReference>
<dbReference type="InterPro" id="IPR051620">
    <property type="entry name" value="ORF904-like_C"/>
</dbReference>
<keyword evidence="4" id="KW-0067">ATP-binding</keyword>
<dbReference type="PROSITE" id="PS51206">
    <property type="entry name" value="SF3_HELICASE_1"/>
    <property type="match status" value="1"/>
</dbReference>
<evidence type="ECO:0000313" key="7">
    <source>
        <dbReference type="EMBL" id="QBD79533.1"/>
    </source>
</evidence>
<sequence>MDELPPLSELARSIHALHELCSRKQWVVWRYVERNGQYTKVPFNALSGREARSNEPRTWASYAQALDAYRRSQGSEQPYEGTGFMFRGDYTGIDLDHCIDAQGEVEPWARAIVERLDSYTEISPSGQGLHIYIGLPIPRGLRRSIPPHMHPSHPKAAIEMYSQGRYFTITGRHLAGTPEGINGKQEVMDALFNEVKQFKQPSSPRPPRNSPASHTTKGTPQDGIATPAPSGRTSLDSCHVSLDHRPGGNDRDALQLPAQNSTRPAAPTGGQPDSDDSCRTLDSDASLIEQAFNAANGEKFRRLYQDGNLFGYISASEADLALCILLAFWTGKDAQRIDRIFRTSALYRLKWDARRGEQTYGEATIQMALTYCTTTYQPQMTTGGQAEALTQLQALLEHRTQRLVHNYRLQAKPLELKTVLEHLEQNELGDARLFVAAFGDQLCYDHTEKAWYFWEEHYWKRDRINEVLVLISDALGEIYLDAHRQLSDHQEGLQERIMLKEGHRFYKENEQEGAALFHLKSQVNKLQKVKLALQKRANGLRTLNRSMSVLHYVQAELGVVSDVWDHDPWLLATPSGVLDLRTGQLRPGRPEDFIRTVCPTKWTGLETPCPRFEQFLQEIFEDKPDRTSVIAFLQRLFGYSITGLTCEAVFPILFGEEGRNGKDTLLNVLREVLGPHAGAVSHDVFTSSDRFRSGGAPTPHLCDLQGKRLIWGNETRQGECLNVAQIKWLTGGSEISARQLHGEQFSFQPTHLMLLMTNYKPQADARDKAFWERACLIDFKMRFVDRPKETYERKKDSTLLGRLKAERSGILAWLVRGCLRWQQVGLNTPSSVLLWTERYREEEDNLLAFIGDCCIVRPDAEVRASELYNAYKEWGKENQLVVLNGRLFKEEMSKRFAWKRNNKGKYYSGIKLSSCSTLDTDDDSYTFDDSIEEMVPPVASGGTQGDTASQAVSGHGSAVSAVHTQVFSDCQIGDSTVEGLSISCQNPALPAPIGNVDGDEMALEADLSLAENQECGDFDPALSEQENGAEEASQAGLAPVPLAEAARHLAALSEDEREATIVKQNVEREETIPLQEDAVTIKLETSSEPLERQSQRYSDPNWPPKGFVTRINDDTDMISALIEAGDYDLLSNPYDVEIDENAPYELLDYYCDLMRVCTSSGPGWLVYIGPGTLGVRLDHASHVVSIFTPDEVTPLLDD</sequence>
<gene>
    <name evidence="7" type="ORF">EPA93_27555</name>
</gene>
<dbReference type="InterPro" id="IPR014015">
    <property type="entry name" value="Helicase_SF3_DNA-vir"/>
</dbReference>
<evidence type="ECO:0000313" key="8">
    <source>
        <dbReference type="Proteomes" id="UP000290365"/>
    </source>
</evidence>